<dbReference type="CDD" id="cd07739">
    <property type="entry name" value="metallo-hydrolase-like_MBL-fold"/>
    <property type="match status" value="1"/>
</dbReference>
<sequence>MTLTFDVFFSRRPSATRTGPAGHDHLKWVPTSSTLIYGARDAILVDAQLTIEAGKDLSDWVVAKGKNLTHIYVTHGHGDHFFGSAPLLKEFPNAKVVAIPEVVARMSNEVTPERLRGIWDKLFPGQIPTEPPRVAEPLQEGLLELEGEELIVVRTGHTDTDDSTTLWVPSLGLAVVGDAVYANTHPFLGESGSKEARLGWIAALDKIAALNPRWVVGGHSDPDKGYDPMAIQETKNYLDNFERLSQETSTAEELYHRMVELYPARLNPGSVWAGAVLVKDK</sequence>
<evidence type="ECO:0000313" key="2">
    <source>
        <dbReference type="EMBL" id="EXU99286.1"/>
    </source>
</evidence>
<organism evidence="2 3">
    <name type="scientific">Metarhizium robertsii</name>
    <dbReference type="NCBI Taxonomy" id="568076"/>
    <lineage>
        <taxon>Eukaryota</taxon>
        <taxon>Fungi</taxon>
        <taxon>Dikarya</taxon>
        <taxon>Ascomycota</taxon>
        <taxon>Pezizomycotina</taxon>
        <taxon>Sordariomycetes</taxon>
        <taxon>Hypocreomycetidae</taxon>
        <taxon>Hypocreales</taxon>
        <taxon>Clavicipitaceae</taxon>
        <taxon>Metarhizium</taxon>
    </lineage>
</organism>
<dbReference type="PANTHER" id="PTHR42951:SF14">
    <property type="entry name" value="METALLO-BETA-LACTAMASE SUPERFAMILY PROTEIN"/>
    <property type="match status" value="1"/>
</dbReference>
<dbReference type="Pfam" id="PF00753">
    <property type="entry name" value="Lactamase_B"/>
    <property type="match status" value="1"/>
</dbReference>
<dbReference type="InterPro" id="IPR050855">
    <property type="entry name" value="NDM-1-like"/>
</dbReference>
<dbReference type="InterPro" id="IPR001279">
    <property type="entry name" value="Metallo-B-lactamas"/>
</dbReference>
<dbReference type="EMBL" id="JELW01000020">
    <property type="protein sequence ID" value="EXU99286.1"/>
    <property type="molecule type" value="Genomic_DNA"/>
</dbReference>
<evidence type="ECO:0000313" key="3">
    <source>
        <dbReference type="Proteomes" id="UP000030151"/>
    </source>
</evidence>
<dbReference type="SMART" id="SM00849">
    <property type="entry name" value="Lactamase_B"/>
    <property type="match status" value="1"/>
</dbReference>
<dbReference type="InterPro" id="IPR036866">
    <property type="entry name" value="RibonucZ/Hydroxyglut_hydro"/>
</dbReference>
<dbReference type="Gene3D" id="3.60.15.10">
    <property type="entry name" value="Ribonuclease Z/Hydroxyacylglutathione hydrolase-like"/>
    <property type="match status" value="1"/>
</dbReference>
<accession>A0A014P7U5</accession>
<name>A0A014P7U5_9HYPO</name>
<comment type="caution">
    <text evidence="2">The sequence shown here is derived from an EMBL/GenBank/DDBJ whole genome shotgun (WGS) entry which is preliminary data.</text>
</comment>
<dbReference type="SUPFAM" id="SSF56281">
    <property type="entry name" value="Metallo-hydrolase/oxidoreductase"/>
    <property type="match status" value="1"/>
</dbReference>
<dbReference type="OrthoDB" id="536211at2759"/>
<gene>
    <name evidence="2" type="ORF">X797_007716</name>
</gene>
<evidence type="ECO:0000259" key="1">
    <source>
        <dbReference type="SMART" id="SM00849"/>
    </source>
</evidence>
<dbReference type="AlphaFoldDB" id="A0A014P7U5"/>
<feature type="domain" description="Metallo-beta-lactamase" evidence="1">
    <location>
        <begin position="30"/>
        <end position="219"/>
    </location>
</feature>
<dbReference type="eggNOG" id="ENOG502RRQ1">
    <property type="taxonomic scope" value="Eukaryota"/>
</dbReference>
<reference evidence="2 3" key="1">
    <citation type="submission" date="2014-02" db="EMBL/GenBank/DDBJ databases">
        <title>The genome sequence of the entomopathogenic fungus Metarhizium robertsii ARSEF 2575.</title>
        <authorList>
            <person name="Giuliano Garisto Donzelli B."/>
            <person name="Roe B.A."/>
            <person name="Macmil S.L."/>
            <person name="Krasnoff S.B."/>
            <person name="Gibson D.M."/>
        </authorList>
    </citation>
    <scope>NUCLEOTIDE SEQUENCE [LARGE SCALE GENOMIC DNA]</scope>
    <source>
        <strain evidence="2 3">ARSEF 2575</strain>
    </source>
</reference>
<dbReference type="Proteomes" id="UP000030151">
    <property type="component" value="Unassembled WGS sequence"/>
</dbReference>
<dbReference type="HOGENOM" id="CLU_054962_1_0_1"/>
<protein>
    <submittedName>
        <fullName evidence="2">Beta-lactamase superfamily protein</fullName>
    </submittedName>
</protein>
<proteinExistence type="predicted"/>
<dbReference type="PANTHER" id="PTHR42951">
    <property type="entry name" value="METALLO-BETA-LACTAMASE DOMAIN-CONTAINING"/>
    <property type="match status" value="1"/>
</dbReference>